<comment type="caution">
    <text evidence="2">The sequence shown here is derived from an EMBL/GenBank/DDBJ whole genome shotgun (WGS) entry which is preliminary data.</text>
</comment>
<evidence type="ECO:0000313" key="3">
    <source>
        <dbReference type="Proteomes" id="UP000306192"/>
    </source>
</evidence>
<evidence type="ECO:0000259" key="1">
    <source>
        <dbReference type="Pfam" id="PF14062"/>
    </source>
</evidence>
<sequence>MVGGHASRCDLVWNYVVWPVQWQYSTAAECRELSIFRASTAMKRVSLPHRWNMNKPGYEPSPMTFAPPGEGWGQLAAQYPQNGDSGMLGADARVVPESWRRRFGAYVYSASDSRLSPTVTRPPTDIVQARLVAREHFHFCRCDSQFHGLGGIGAVVAELISSTFWSFWWD</sequence>
<reference evidence="2 3" key="1">
    <citation type="journal article" date="2019" name="Microorganisms">
        <title>Systematic Affiliation and Genome Analysis of Subtercola vilae DB165(T) with Particular Emphasis on Cold Adaptation of an Isolate from a High-Altitude Cold Volcano Lake.</title>
        <authorList>
            <person name="Villalobos A.S."/>
            <person name="Wiese J."/>
            <person name="Imhoff J.F."/>
            <person name="Dorador C."/>
            <person name="Keller A."/>
            <person name="Hentschel U."/>
        </authorList>
    </citation>
    <scope>NUCLEOTIDE SEQUENCE [LARGE SCALE GENOMIC DNA]</scope>
    <source>
        <strain evidence="2 3">DB165</strain>
    </source>
</reference>
<dbReference type="Pfam" id="PF14062">
    <property type="entry name" value="DUF4253"/>
    <property type="match status" value="1"/>
</dbReference>
<proteinExistence type="predicted"/>
<dbReference type="EMBL" id="QYRT01000063">
    <property type="protein sequence ID" value="TIH29064.1"/>
    <property type="molecule type" value="Genomic_DNA"/>
</dbReference>
<gene>
    <name evidence="2" type="ORF">D4765_18090</name>
</gene>
<protein>
    <submittedName>
        <fullName evidence="2">DUF4253 domain-containing protein</fullName>
    </submittedName>
</protein>
<organism evidence="2 3">
    <name type="scientific">Subtercola vilae</name>
    <dbReference type="NCBI Taxonomy" id="2056433"/>
    <lineage>
        <taxon>Bacteria</taxon>
        <taxon>Bacillati</taxon>
        <taxon>Actinomycetota</taxon>
        <taxon>Actinomycetes</taxon>
        <taxon>Micrococcales</taxon>
        <taxon>Microbacteriaceae</taxon>
        <taxon>Subtercola</taxon>
    </lineage>
</organism>
<keyword evidence="3" id="KW-1185">Reference proteome</keyword>
<dbReference type="InterPro" id="IPR025349">
    <property type="entry name" value="DUF4253"/>
</dbReference>
<dbReference type="Proteomes" id="UP000306192">
    <property type="component" value="Unassembled WGS sequence"/>
</dbReference>
<name>A0A4V4RDL5_9MICO</name>
<evidence type="ECO:0000313" key="2">
    <source>
        <dbReference type="EMBL" id="TIH29064.1"/>
    </source>
</evidence>
<accession>A0A4V4RDL5</accession>
<dbReference type="AlphaFoldDB" id="A0A4V4RDL5"/>
<feature type="domain" description="DUF4253" evidence="1">
    <location>
        <begin position="87"/>
        <end position="170"/>
    </location>
</feature>